<dbReference type="Pfam" id="PF05977">
    <property type="entry name" value="MFS_3"/>
    <property type="match status" value="1"/>
</dbReference>
<dbReference type="RefSeq" id="WP_251802356.1">
    <property type="nucleotide sequence ID" value="NZ_JAMQOL010000049.1"/>
</dbReference>
<keyword evidence="3" id="KW-1003">Cell membrane</keyword>
<keyword evidence="2" id="KW-0813">Transport</keyword>
<comment type="caution">
    <text evidence="9">The sequence shown here is derived from an EMBL/GenBank/DDBJ whole genome shotgun (WGS) entry which is preliminary data.</text>
</comment>
<feature type="transmembrane region" description="Helical" evidence="7">
    <location>
        <begin position="300"/>
        <end position="326"/>
    </location>
</feature>
<feature type="transmembrane region" description="Helical" evidence="7">
    <location>
        <begin position="271"/>
        <end position="294"/>
    </location>
</feature>
<proteinExistence type="predicted"/>
<evidence type="ECO:0000313" key="10">
    <source>
        <dbReference type="Proteomes" id="UP001523216"/>
    </source>
</evidence>
<evidence type="ECO:0000256" key="3">
    <source>
        <dbReference type="ARBA" id="ARBA00022475"/>
    </source>
</evidence>
<feature type="transmembrane region" description="Helical" evidence="7">
    <location>
        <begin position="213"/>
        <end position="234"/>
    </location>
</feature>
<evidence type="ECO:0000313" key="9">
    <source>
        <dbReference type="EMBL" id="MCM4082627.1"/>
    </source>
</evidence>
<gene>
    <name evidence="9" type="ORF">LXN57_34165</name>
</gene>
<dbReference type="SUPFAM" id="SSF103473">
    <property type="entry name" value="MFS general substrate transporter"/>
    <property type="match status" value="1"/>
</dbReference>
<evidence type="ECO:0000256" key="5">
    <source>
        <dbReference type="ARBA" id="ARBA00022989"/>
    </source>
</evidence>
<keyword evidence="5 7" id="KW-1133">Transmembrane helix</keyword>
<name>A0ABT0Y9A1_9ACTN</name>
<dbReference type="InterPro" id="IPR010290">
    <property type="entry name" value="TM_effector"/>
</dbReference>
<keyword evidence="4 7" id="KW-0812">Transmembrane</keyword>
<feature type="transmembrane region" description="Helical" evidence="7">
    <location>
        <begin position="367"/>
        <end position="387"/>
    </location>
</feature>
<feature type="transmembrane region" description="Helical" evidence="7">
    <location>
        <begin position="100"/>
        <end position="119"/>
    </location>
</feature>
<dbReference type="PROSITE" id="PS50850">
    <property type="entry name" value="MFS"/>
    <property type="match status" value="1"/>
</dbReference>
<evidence type="ECO:0000256" key="2">
    <source>
        <dbReference type="ARBA" id="ARBA00022448"/>
    </source>
</evidence>
<sequence length="400" mass="40229">MPISGFRAFWLAQSTSQLAEHSTSAVLPLLAVLTLDVTAPDLGLLRAAGQAPLLLLPLLAGAWVDRRPGRGVMVLADVGRALILTAAAAAAFLGRLDVPLLLVTAFAVGALSVFFDVAYQGFLVRLTDRDHLLPAVGRIEGARSAAQMAGPALGGALVSALSAPLAAASAALVFGVSAVSLTRIGNRFAAPAGRTRIRDGVAFVARDPLLRTICVVSGAFHLSLAAAMTLYLLYLPRTLGLSAASIGLVLAATGPGALLGSVLAARLPRRFGYGPVIVVAAFAGDGVMLVVPALPGGGGATVAALIAVNLVFGTFGQVVNITVMAVRQSVTPDSLQGRVAATITFAGMGLAPVGSLVGGLLGGQLGLRPALMVAAAGLLLSPVLMLLSPLARVGRVTVSG</sequence>
<reference evidence="9 10" key="1">
    <citation type="submission" date="2022-06" db="EMBL/GenBank/DDBJ databases">
        <title>Actinoplanes abujensis sp. nov., isolated from Nigerian arid soil.</title>
        <authorList>
            <person name="Ding P."/>
        </authorList>
    </citation>
    <scope>NUCLEOTIDE SEQUENCE [LARGE SCALE GENOMIC DNA]</scope>
    <source>
        <strain evidence="10">TRM88002</strain>
    </source>
</reference>
<dbReference type="InterPro" id="IPR036259">
    <property type="entry name" value="MFS_trans_sf"/>
</dbReference>
<evidence type="ECO:0000259" key="8">
    <source>
        <dbReference type="PROSITE" id="PS50850"/>
    </source>
</evidence>
<accession>A0ABT0Y9A1</accession>
<evidence type="ECO:0000256" key="4">
    <source>
        <dbReference type="ARBA" id="ARBA00022692"/>
    </source>
</evidence>
<dbReference type="PANTHER" id="PTHR23513">
    <property type="entry name" value="INTEGRAL MEMBRANE EFFLUX PROTEIN-RELATED"/>
    <property type="match status" value="1"/>
</dbReference>
<feature type="transmembrane region" description="Helical" evidence="7">
    <location>
        <begin position="71"/>
        <end position="94"/>
    </location>
</feature>
<dbReference type="InterPro" id="IPR020846">
    <property type="entry name" value="MFS_dom"/>
</dbReference>
<dbReference type="PANTHER" id="PTHR23513:SF6">
    <property type="entry name" value="MAJOR FACILITATOR SUPERFAMILY ASSOCIATED DOMAIN-CONTAINING PROTEIN"/>
    <property type="match status" value="1"/>
</dbReference>
<keyword evidence="10" id="KW-1185">Reference proteome</keyword>
<feature type="domain" description="Major facilitator superfamily (MFS) profile" evidence="8">
    <location>
        <begin position="163"/>
        <end position="400"/>
    </location>
</feature>
<organism evidence="9 10">
    <name type="scientific">Paractinoplanes hotanensis</name>
    <dbReference type="NCBI Taxonomy" id="2906497"/>
    <lineage>
        <taxon>Bacteria</taxon>
        <taxon>Bacillati</taxon>
        <taxon>Actinomycetota</taxon>
        <taxon>Actinomycetes</taxon>
        <taxon>Micromonosporales</taxon>
        <taxon>Micromonosporaceae</taxon>
        <taxon>Paractinoplanes</taxon>
    </lineage>
</organism>
<feature type="transmembrane region" description="Helical" evidence="7">
    <location>
        <begin position="240"/>
        <end position="264"/>
    </location>
</feature>
<protein>
    <submittedName>
        <fullName evidence="9">MFS transporter</fullName>
    </submittedName>
</protein>
<evidence type="ECO:0000256" key="6">
    <source>
        <dbReference type="ARBA" id="ARBA00023136"/>
    </source>
</evidence>
<evidence type="ECO:0000256" key="1">
    <source>
        <dbReference type="ARBA" id="ARBA00004651"/>
    </source>
</evidence>
<comment type="subcellular location">
    <subcellularLocation>
        <location evidence="1">Cell membrane</location>
        <topology evidence="1">Multi-pass membrane protein</topology>
    </subcellularLocation>
</comment>
<dbReference type="EMBL" id="JAMQOL010000049">
    <property type="protein sequence ID" value="MCM4082627.1"/>
    <property type="molecule type" value="Genomic_DNA"/>
</dbReference>
<feature type="transmembrane region" description="Helical" evidence="7">
    <location>
        <begin position="338"/>
        <end position="361"/>
    </location>
</feature>
<dbReference type="CDD" id="cd06173">
    <property type="entry name" value="MFS_MefA_like"/>
    <property type="match status" value="1"/>
</dbReference>
<dbReference type="Gene3D" id="1.20.1250.20">
    <property type="entry name" value="MFS general substrate transporter like domains"/>
    <property type="match status" value="1"/>
</dbReference>
<keyword evidence="6 7" id="KW-0472">Membrane</keyword>
<dbReference type="Proteomes" id="UP001523216">
    <property type="component" value="Unassembled WGS sequence"/>
</dbReference>
<evidence type="ECO:0000256" key="7">
    <source>
        <dbReference type="SAM" id="Phobius"/>
    </source>
</evidence>